<dbReference type="SMART" id="SM00473">
    <property type="entry name" value="PAN_AP"/>
    <property type="match status" value="1"/>
</dbReference>
<proteinExistence type="predicted"/>
<dbReference type="PANTHER" id="PTHR32444:SF198">
    <property type="entry name" value="BULB-TYPE LECTIN DOMAIN-CONTAINING PROTEIN"/>
    <property type="match status" value="1"/>
</dbReference>
<comment type="caution">
    <text evidence="5">The sequence shown here is derived from an EMBL/GenBank/DDBJ whole genome shotgun (WGS) entry which is preliminary data.</text>
</comment>
<dbReference type="FunFam" id="2.90.10.10:FF:000001">
    <property type="entry name" value="G-type lectin S-receptor-like serine/threonine-protein kinase"/>
    <property type="match status" value="1"/>
</dbReference>
<dbReference type="OMA" id="YINIPSH"/>
<dbReference type="Gene3D" id="3.30.200.20">
    <property type="entry name" value="Phosphorylase Kinase, domain 1"/>
    <property type="match status" value="1"/>
</dbReference>
<sequence>MVDRGRLTASCPSILSSSKSSYRVMGSSSERKGGAILFFISFFSLELCTAIDTIASSQSIRDPETLISVGGNFRLGFFSPGNFKNRYVGIWYNIDSEPTPTIIWVANRENPLIDSSGVLTIADDGNIVVLDGRNNILWSTNVSNIARNSSAMLLDSGNLVLREENSTARFLWQSFDHPTDSFLPEMKIGVNLRTGEKKQLTSWKSDSDPSTGTFSAGISLLNIPQVFIWKGSIPQWRSGPWNNRTFIGIPDDYSVYLNGFNIIRDNPEGSLYVTYNESFAKFVLNSQGILVQTNWDVETKEWVTAWLSPRTVCDAYGKCGPFGSCEAGNSQICSCLRGFEPKSIEEWSKGNWRNGCVRRTQLQCERNNGSRKVGEQDGFFKLEMMKVPDSANWLSAEDVVECEKQCLRNCSCVAFAYDSGIGCMSWSGNLIDTQKFSKAGVDLHIRVAYSELGRKKKEKKKLKFDRLEAYKETSNDSMAEENKNHREGLEIPFFNFENMVIATDNFDGANKLGQGGFGPVYKNSASTVEAEMCLRISMRHDMK</sequence>
<accession>A0A835DSH5</accession>
<dbReference type="Proteomes" id="UP000655225">
    <property type="component" value="Unassembled WGS sequence"/>
</dbReference>
<evidence type="ECO:0000259" key="4">
    <source>
        <dbReference type="PROSITE" id="PS50948"/>
    </source>
</evidence>
<dbReference type="GO" id="GO:0048544">
    <property type="term" value="P:recognition of pollen"/>
    <property type="evidence" value="ECO:0007669"/>
    <property type="project" value="InterPro"/>
</dbReference>
<dbReference type="SMART" id="SM00108">
    <property type="entry name" value="B_lectin"/>
    <property type="match status" value="1"/>
</dbReference>
<organism evidence="5 6">
    <name type="scientific">Tetracentron sinense</name>
    <name type="common">Spur-leaf</name>
    <dbReference type="NCBI Taxonomy" id="13715"/>
    <lineage>
        <taxon>Eukaryota</taxon>
        <taxon>Viridiplantae</taxon>
        <taxon>Streptophyta</taxon>
        <taxon>Embryophyta</taxon>
        <taxon>Tracheophyta</taxon>
        <taxon>Spermatophyta</taxon>
        <taxon>Magnoliopsida</taxon>
        <taxon>Trochodendrales</taxon>
        <taxon>Trochodendraceae</taxon>
        <taxon>Tetracentron</taxon>
    </lineage>
</organism>
<dbReference type="InterPro" id="IPR036426">
    <property type="entry name" value="Bulb-type_lectin_dom_sf"/>
</dbReference>
<gene>
    <name evidence="5" type="ORF">HHK36_003806</name>
</gene>
<protein>
    <submittedName>
        <fullName evidence="5">Uncharacterized protein</fullName>
    </submittedName>
</protein>
<dbReference type="Gene3D" id="2.90.10.10">
    <property type="entry name" value="Bulb-type lectin domain"/>
    <property type="match status" value="1"/>
</dbReference>
<dbReference type="Pfam" id="PF01453">
    <property type="entry name" value="B_lectin"/>
    <property type="match status" value="1"/>
</dbReference>
<keyword evidence="6" id="KW-1185">Reference proteome</keyword>
<evidence type="ECO:0000313" key="6">
    <source>
        <dbReference type="Proteomes" id="UP000655225"/>
    </source>
</evidence>
<dbReference type="PANTHER" id="PTHR32444">
    <property type="entry name" value="BULB-TYPE LECTIN DOMAIN-CONTAINING PROTEIN"/>
    <property type="match status" value="1"/>
</dbReference>
<evidence type="ECO:0000256" key="2">
    <source>
        <dbReference type="ARBA" id="ARBA00023157"/>
    </source>
</evidence>
<dbReference type="SUPFAM" id="SSF51110">
    <property type="entry name" value="alpha-D-mannose-specific plant lectins"/>
    <property type="match status" value="1"/>
</dbReference>
<evidence type="ECO:0000313" key="5">
    <source>
        <dbReference type="EMBL" id="KAF8411259.1"/>
    </source>
</evidence>
<reference evidence="5 6" key="1">
    <citation type="submission" date="2020-04" db="EMBL/GenBank/DDBJ databases">
        <title>Plant Genome Project.</title>
        <authorList>
            <person name="Zhang R.-G."/>
        </authorList>
    </citation>
    <scope>NUCLEOTIDE SEQUENCE [LARGE SCALE GENOMIC DNA]</scope>
    <source>
        <strain evidence="5">YNK0</strain>
        <tissue evidence="5">Leaf</tissue>
    </source>
</reference>
<keyword evidence="2" id="KW-1015">Disulfide bond</keyword>
<dbReference type="PROSITE" id="PS50948">
    <property type="entry name" value="PAN"/>
    <property type="match status" value="1"/>
</dbReference>
<dbReference type="CDD" id="cd00028">
    <property type="entry name" value="B_lectin"/>
    <property type="match status" value="1"/>
</dbReference>
<dbReference type="InterPro" id="IPR001480">
    <property type="entry name" value="Bulb-type_lectin_dom"/>
</dbReference>
<dbReference type="Pfam" id="PF00954">
    <property type="entry name" value="S_locus_glycop"/>
    <property type="match status" value="1"/>
</dbReference>
<dbReference type="CDD" id="cd01098">
    <property type="entry name" value="PAN_AP_plant"/>
    <property type="match status" value="1"/>
</dbReference>
<dbReference type="PROSITE" id="PS50927">
    <property type="entry name" value="BULB_LECTIN"/>
    <property type="match status" value="1"/>
</dbReference>
<keyword evidence="1" id="KW-0732">Signal</keyword>
<evidence type="ECO:0000259" key="3">
    <source>
        <dbReference type="PROSITE" id="PS50927"/>
    </source>
</evidence>
<dbReference type="OrthoDB" id="1934880at2759"/>
<feature type="domain" description="Apple" evidence="4">
    <location>
        <begin position="364"/>
        <end position="448"/>
    </location>
</feature>
<evidence type="ECO:0000256" key="1">
    <source>
        <dbReference type="ARBA" id="ARBA00022729"/>
    </source>
</evidence>
<dbReference type="AlphaFoldDB" id="A0A835DSH5"/>
<name>A0A835DSH5_TETSI</name>
<dbReference type="EMBL" id="JABCRI010000002">
    <property type="protein sequence ID" value="KAF8411259.1"/>
    <property type="molecule type" value="Genomic_DNA"/>
</dbReference>
<dbReference type="InterPro" id="IPR000858">
    <property type="entry name" value="S_locus_glycoprot_dom"/>
</dbReference>
<dbReference type="InterPro" id="IPR003609">
    <property type="entry name" value="Pan_app"/>
</dbReference>
<dbReference type="Pfam" id="PF08276">
    <property type="entry name" value="PAN_2"/>
    <property type="match status" value="1"/>
</dbReference>
<feature type="domain" description="Bulb-type lectin" evidence="3">
    <location>
        <begin position="51"/>
        <end position="174"/>
    </location>
</feature>